<dbReference type="EMBL" id="JBBPBM010000008">
    <property type="protein sequence ID" value="KAK8572642.1"/>
    <property type="molecule type" value="Genomic_DNA"/>
</dbReference>
<feature type="region of interest" description="Disordered" evidence="1">
    <location>
        <begin position="49"/>
        <end position="71"/>
    </location>
</feature>
<protein>
    <submittedName>
        <fullName evidence="2">Uncharacterized protein</fullName>
    </submittedName>
</protein>
<sequence>MVCHNIASPGTNRVAGDGQNIVSASPGTNQVVAPASAGECDQSLSLSTNGTNSFSANDANSQSLSLPANGVNSLPVDSAQYQSQGSIGLSQQSDDLTETVVHDITSYSGIANFVPMNQPRFN</sequence>
<accession>A0ABR2F6J7</accession>
<gene>
    <name evidence="2" type="ORF">V6N12_028690</name>
</gene>
<keyword evidence="3" id="KW-1185">Reference proteome</keyword>
<proteinExistence type="predicted"/>
<organism evidence="2 3">
    <name type="scientific">Hibiscus sabdariffa</name>
    <name type="common">roselle</name>
    <dbReference type="NCBI Taxonomy" id="183260"/>
    <lineage>
        <taxon>Eukaryota</taxon>
        <taxon>Viridiplantae</taxon>
        <taxon>Streptophyta</taxon>
        <taxon>Embryophyta</taxon>
        <taxon>Tracheophyta</taxon>
        <taxon>Spermatophyta</taxon>
        <taxon>Magnoliopsida</taxon>
        <taxon>eudicotyledons</taxon>
        <taxon>Gunneridae</taxon>
        <taxon>Pentapetalae</taxon>
        <taxon>rosids</taxon>
        <taxon>malvids</taxon>
        <taxon>Malvales</taxon>
        <taxon>Malvaceae</taxon>
        <taxon>Malvoideae</taxon>
        <taxon>Hibiscus</taxon>
    </lineage>
</organism>
<name>A0ABR2F6J7_9ROSI</name>
<evidence type="ECO:0000256" key="1">
    <source>
        <dbReference type="SAM" id="MobiDB-lite"/>
    </source>
</evidence>
<evidence type="ECO:0000313" key="3">
    <source>
        <dbReference type="Proteomes" id="UP001472677"/>
    </source>
</evidence>
<reference evidence="2 3" key="1">
    <citation type="journal article" date="2024" name="G3 (Bethesda)">
        <title>Genome assembly of Hibiscus sabdariffa L. provides insights into metabolisms of medicinal natural products.</title>
        <authorList>
            <person name="Kim T."/>
        </authorList>
    </citation>
    <scope>NUCLEOTIDE SEQUENCE [LARGE SCALE GENOMIC DNA]</scope>
    <source>
        <strain evidence="2">TK-2024</strain>
        <tissue evidence="2">Old leaves</tissue>
    </source>
</reference>
<evidence type="ECO:0000313" key="2">
    <source>
        <dbReference type="EMBL" id="KAK8572642.1"/>
    </source>
</evidence>
<dbReference type="Proteomes" id="UP001472677">
    <property type="component" value="Unassembled WGS sequence"/>
</dbReference>
<feature type="region of interest" description="Disordered" evidence="1">
    <location>
        <begin position="1"/>
        <end position="22"/>
    </location>
</feature>
<comment type="caution">
    <text evidence="2">The sequence shown here is derived from an EMBL/GenBank/DDBJ whole genome shotgun (WGS) entry which is preliminary data.</text>
</comment>